<comment type="caution">
    <text evidence="1">The sequence shown here is derived from an EMBL/GenBank/DDBJ whole genome shotgun (WGS) entry which is preliminary data.</text>
</comment>
<accession>A0AA88KIW0</accession>
<proteinExistence type="predicted"/>
<protein>
    <submittedName>
        <fullName evidence="1">Uncharacterized protein</fullName>
    </submittedName>
</protein>
<name>A0AA88KIW0_NAELO</name>
<gene>
    <name evidence="1" type="ORF">C9374_007442</name>
</gene>
<reference evidence="1 2" key="1">
    <citation type="journal article" date="2018" name="BMC Genomics">
        <title>The genome of Naegleria lovaniensis, the basis for a comparative approach to unravel pathogenicity factors of the human pathogenic amoeba N. fowleri.</title>
        <authorList>
            <person name="Liechti N."/>
            <person name="Schurch N."/>
            <person name="Bruggmann R."/>
            <person name="Wittwer M."/>
        </authorList>
    </citation>
    <scope>NUCLEOTIDE SEQUENCE [LARGE SCALE GENOMIC DNA]</scope>
    <source>
        <strain evidence="1 2">ATCC 30569</strain>
    </source>
</reference>
<sequence>MQPNQGMSFNNSLNQAVIISPISSSMNDDARESIMLSPSPIANRMIREEQHQQPHDEIDVHDELDIIQRDLSLISSIEPPHNFGQNQRETLMDNFFSEEEKKAIFKKDKAIDLYASQALGSDRLLDICQLELMQPNQLSWKQSVISSILQDDEWKYKKR</sequence>
<dbReference type="EMBL" id="PYSW02000029">
    <property type="protein sequence ID" value="KAG2379303.1"/>
    <property type="molecule type" value="Genomic_DNA"/>
</dbReference>
<evidence type="ECO:0000313" key="2">
    <source>
        <dbReference type="Proteomes" id="UP000816034"/>
    </source>
</evidence>
<evidence type="ECO:0000313" key="1">
    <source>
        <dbReference type="EMBL" id="KAG2379303.1"/>
    </source>
</evidence>
<dbReference type="AlphaFoldDB" id="A0AA88KIW0"/>
<dbReference type="Proteomes" id="UP000816034">
    <property type="component" value="Unassembled WGS sequence"/>
</dbReference>
<dbReference type="RefSeq" id="XP_044546565.1">
    <property type="nucleotide sequence ID" value="XM_044697408.1"/>
</dbReference>
<dbReference type="GeneID" id="68099896"/>
<keyword evidence="2" id="KW-1185">Reference proteome</keyword>
<organism evidence="1 2">
    <name type="scientific">Naegleria lovaniensis</name>
    <name type="common">Amoeba</name>
    <dbReference type="NCBI Taxonomy" id="51637"/>
    <lineage>
        <taxon>Eukaryota</taxon>
        <taxon>Discoba</taxon>
        <taxon>Heterolobosea</taxon>
        <taxon>Tetramitia</taxon>
        <taxon>Eutetramitia</taxon>
        <taxon>Vahlkampfiidae</taxon>
        <taxon>Naegleria</taxon>
    </lineage>
</organism>